<feature type="domain" description="Subtelomeric hrmA-associated cluster protein AFUB-079030/YDR124W-like helical bundle" evidence="2">
    <location>
        <begin position="177"/>
        <end position="312"/>
    </location>
</feature>
<organism evidence="3 4">
    <name type="scientific">Elaphomyces granulatus</name>
    <dbReference type="NCBI Taxonomy" id="519963"/>
    <lineage>
        <taxon>Eukaryota</taxon>
        <taxon>Fungi</taxon>
        <taxon>Dikarya</taxon>
        <taxon>Ascomycota</taxon>
        <taxon>Pezizomycotina</taxon>
        <taxon>Eurotiomycetes</taxon>
        <taxon>Eurotiomycetidae</taxon>
        <taxon>Eurotiales</taxon>
        <taxon>Elaphomycetaceae</taxon>
        <taxon>Elaphomyces</taxon>
    </lineage>
</organism>
<dbReference type="PANTHER" id="PTHR36102">
    <property type="entry name" value="CHROMOSOME 10, WHOLE GENOME SHOTGUN SEQUENCE"/>
    <property type="match status" value="1"/>
</dbReference>
<feature type="region of interest" description="Disordered" evidence="1">
    <location>
        <begin position="415"/>
        <end position="434"/>
    </location>
</feature>
<feature type="region of interest" description="Disordered" evidence="1">
    <location>
        <begin position="1"/>
        <end position="22"/>
    </location>
</feature>
<evidence type="ECO:0000259" key="2">
    <source>
        <dbReference type="Pfam" id="PF11001"/>
    </source>
</evidence>
<dbReference type="Proteomes" id="UP000243515">
    <property type="component" value="Unassembled WGS sequence"/>
</dbReference>
<evidence type="ECO:0000256" key="1">
    <source>
        <dbReference type="SAM" id="MobiDB-lite"/>
    </source>
</evidence>
<dbReference type="InterPro" id="IPR021264">
    <property type="entry name" value="AFUB_079030/YDR124W-like"/>
</dbReference>
<feature type="region of interest" description="Disordered" evidence="1">
    <location>
        <begin position="217"/>
        <end position="254"/>
    </location>
</feature>
<name>A0A232LT21_9EURO</name>
<reference evidence="3 4" key="1">
    <citation type="journal article" date="2015" name="Environ. Microbiol.">
        <title>Metagenome sequence of Elaphomyces granulatus from sporocarp tissue reveals Ascomycota ectomycorrhizal fingerprints of genome expansion and a Proteobacteria-rich microbiome.</title>
        <authorList>
            <person name="Quandt C.A."/>
            <person name="Kohler A."/>
            <person name="Hesse C.N."/>
            <person name="Sharpton T.J."/>
            <person name="Martin F."/>
            <person name="Spatafora J.W."/>
        </authorList>
    </citation>
    <scope>NUCLEOTIDE SEQUENCE [LARGE SCALE GENOMIC DNA]</scope>
    <source>
        <strain evidence="3 4">OSC145934</strain>
    </source>
</reference>
<evidence type="ECO:0000313" key="4">
    <source>
        <dbReference type="Proteomes" id="UP000243515"/>
    </source>
</evidence>
<dbReference type="PANTHER" id="PTHR36102:SF5">
    <property type="entry name" value="YDR124W-LIKE HELICAL BUNDLE DOMAIN-CONTAINING PROTEIN"/>
    <property type="match status" value="1"/>
</dbReference>
<accession>A0A232LT21</accession>
<comment type="caution">
    <text evidence="3">The sequence shown here is derived from an EMBL/GenBank/DDBJ whole genome shotgun (WGS) entry which is preliminary data.</text>
</comment>
<feature type="compositionally biased region" description="Polar residues" evidence="1">
    <location>
        <begin position="518"/>
        <end position="539"/>
    </location>
</feature>
<dbReference type="Pfam" id="PF11001">
    <property type="entry name" value="AFUB_07903_YDR124W_hel"/>
    <property type="match status" value="1"/>
</dbReference>
<dbReference type="InterPro" id="IPR047092">
    <property type="entry name" value="AFUB_07903/YDR124W-like_hel"/>
</dbReference>
<dbReference type="EMBL" id="NPHW01004925">
    <property type="protein sequence ID" value="OXV07331.1"/>
    <property type="molecule type" value="Genomic_DNA"/>
</dbReference>
<feature type="compositionally biased region" description="Polar residues" evidence="1">
    <location>
        <begin position="418"/>
        <end position="429"/>
    </location>
</feature>
<feature type="region of interest" description="Disordered" evidence="1">
    <location>
        <begin position="333"/>
        <end position="374"/>
    </location>
</feature>
<dbReference type="AlphaFoldDB" id="A0A232LT21"/>
<proteinExistence type="predicted"/>
<gene>
    <name evidence="3" type="ORF">Egran_04904</name>
</gene>
<feature type="compositionally biased region" description="Basic and acidic residues" evidence="1">
    <location>
        <begin position="9"/>
        <end position="18"/>
    </location>
</feature>
<evidence type="ECO:0000313" key="3">
    <source>
        <dbReference type="EMBL" id="OXV07331.1"/>
    </source>
</evidence>
<keyword evidence="4" id="KW-1185">Reference proteome</keyword>
<sequence length="575" mass="64986">MALGAKLSGLDRTEKTSPPDDQNCLRWSIPSPAVLSRRTSSFFALIYLDNASNLRVEESLGTQDPVHTFFTPDLRDRFLRLVGAYTETDYQRPGASVSVNSDFQTGTGNDDASFRHDVRYREGDEDMPFRRVRRRIESERRLTQDLQNITPISESAVQETTTHLNNNNPTIEKIALEIGNEAKVKLFYETALKHFQQLNCRQMAKAFIKFIEPRKQVKHPYNGGRPPPGSPQGTKGDPEKTKPEWWPPGVMHREPDHLKKDQRLCLMVHIIRNLGRHGVTADKLKEVAYDAKRQLNAPEKMEVLDEIFRVRKLEERFERDEVDAGTVIHIVNRQPNAKHDRDSDFSEPEQLGDRDDAEDIEEEGSSPLSSLGQKSGLLASPVHALEVPQRITSVDLTNERNHLFEMTGSVKFEEQSMRRSSFQSPQSTAKADFGEDSFSPQAMVRSSTVSTGFRSSEPSNFDYLTQATFTSSIPEVQVRPQARLQAQQPPSPFQSWSSFNPNIFNPVDFSASSTRSVQQQMSFTYQPEVSPHQAHSSHSLPDLHVPRTQPQLGDVVVTSPPFRNGSLGHLHGLPH</sequence>
<protein>
    <recommendedName>
        <fullName evidence="2">Subtelomeric hrmA-associated cluster protein AFUB-079030/YDR124W-like helical bundle domain-containing protein</fullName>
    </recommendedName>
</protein>
<dbReference type="OrthoDB" id="5338458at2759"/>
<feature type="region of interest" description="Disordered" evidence="1">
    <location>
        <begin position="518"/>
        <end position="575"/>
    </location>
</feature>
<feature type="compositionally biased region" description="Acidic residues" evidence="1">
    <location>
        <begin position="355"/>
        <end position="364"/>
    </location>
</feature>